<evidence type="ECO:0000313" key="1">
    <source>
        <dbReference type="EMBL" id="EFN79271.1"/>
    </source>
</evidence>
<organism evidence="2">
    <name type="scientific">Harpegnathos saltator</name>
    <name type="common">Jerdon's jumping ant</name>
    <dbReference type="NCBI Taxonomy" id="610380"/>
    <lineage>
        <taxon>Eukaryota</taxon>
        <taxon>Metazoa</taxon>
        <taxon>Ecdysozoa</taxon>
        <taxon>Arthropoda</taxon>
        <taxon>Hexapoda</taxon>
        <taxon>Insecta</taxon>
        <taxon>Pterygota</taxon>
        <taxon>Neoptera</taxon>
        <taxon>Endopterygota</taxon>
        <taxon>Hymenoptera</taxon>
        <taxon>Apocrita</taxon>
        <taxon>Aculeata</taxon>
        <taxon>Formicoidea</taxon>
        <taxon>Formicidae</taxon>
        <taxon>Ponerinae</taxon>
        <taxon>Ponerini</taxon>
        <taxon>Harpegnathos</taxon>
    </lineage>
</organism>
<accession>E2BYI7</accession>
<sequence length="110" mass="12532">MHAASRPILAKVNDDQLGRQDTTKSKLSRRVDMNFVVVTASSSVRPANPVREVVHTFTLCLRDSNREFMDTRLPSCNSMFVPFARIECINLKAITAILRVDVITWRRKIS</sequence>
<name>E2BYI7_HARSA</name>
<dbReference type="InParanoid" id="E2BYI7"/>
<dbReference type="Proteomes" id="UP000008237">
    <property type="component" value="Unassembled WGS sequence"/>
</dbReference>
<proteinExistence type="predicted"/>
<evidence type="ECO:0000313" key="2">
    <source>
        <dbReference type="Proteomes" id="UP000008237"/>
    </source>
</evidence>
<keyword evidence="2" id="KW-1185">Reference proteome</keyword>
<dbReference type="EMBL" id="GL451478">
    <property type="protein sequence ID" value="EFN79271.1"/>
    <property type="molecule type" value="Genomic_DNA"/>
</dbReference>
<gene>
    <name evidence="1" type="ORF">EAI_08941</name>
</gene>
<dbReference type="AlphaFoldDB" id="E2BYI7"/>
<protein>
    <submittedName>
        <fullName evidence="1">Uncharacterized protein</fullName>
    </submittedName>
</protein>
<reference evidence="1 2" key="1">
    <citation type="journal article" date="2010" name="Science">
        <title>Genomic comparison of the ants Camponotus floridanus and Harpegnathos saltator.</title>
        <authorList>
            <person name="Bonasio R."/>
            <person name="Zhang G."/>
            <person name="Ye C."/>
            <person name="Mutti N.S."/>
            <person name="Fang X."/>
            <person name="Qin N."/>
            <person name="Donahue G."/>
            <person name="Yang P."/>
            <person name="Li Q."/>
            <person name="Li C."/>
            <person name="Zhang P."/>
            <person name="Huang Z."/>
            <person name="Berger S.L."/>
            <person name="Reinberg D."/>
            <person name="Wang J."/>
            <person name="Liebig J."/>
        </authorList>
    </citation>
    <scope>NUCLEOTIDE SEQUENCE [LARGE SCALE GENOMIC DNA]</scope>
    <source>
        <strain evidence="1 2">R22 G/1</strain>
    </source>
</reference>